<dbReference type="eggNOG" id="COG5616">
    <property type="taxonomic scope" value="Bacteria"/>
</dbReference>
<dbReference type="EMBL" id="DF820479">
    <property type="protein sequence ID" value="GAK61448.1"/>
    <property type="molecule type" value="Genomic_DNA"/>
</dbReference>
<keyword evidence="3" id="KW-0401">Integrin</keyword>
<dbReference type="Proteomes" id="UP000030661">
    <property type="component" value="Unassembled WGS sequence"/>
</dbReference>
<dbReference type="Pfam" id="PF13517">
    <property type="entry name" value="FG-GAP_3"/>
    <property type="match status" value="1"/>
</dbReference>
<dbReference type="STRING" id="1499967.U27_01348"/>
<reference evidence="3" key="1">
    <citation type="journal article" date="2015" name="PeerJ">
        <title>First genomic representation of candidate bacterial phylum KSB3 points to enhanced environmental sensing as a trigger of wastewater bulking.</title>
        <authorList>
            <person name="Sekiguchi Y."/>
            <person name="Ohashi A."/>
            <person name="Parks D.H."/>
            <person name="Yamauchi T."/>
            <person name="Tyson G.W."/>
            <person name="Hugenholtz P."/>
        </authorList>
    </citation>
    <scope>NUCLEOTIDE SEQUENCE [LARGE SCALE GENOMIC DNA]</scope>
</reference>
<evidence type="ECO:0000313" key="4">
    <source>
        <dbReference type="Proteomes" id="UP000030661"/>
    </source>
</evidence>
<evidence type="ECO:0000256" key="2">
    <source>
        <dbReference type="SAM" id="MobiDB-lite"/>
    </source>
</evidence>
<sequence length="635" mass="70154">MKKRVIQSIFGLLSLVLFSGSVVLAENALIASATQLATKLHRYFPNVKGTVVSVQADNVFIDLGIEHDIVTGAQLAILQEGVEIVHPTTGKVLGSYEKLLGILQVTEARDKFSVAQVIWTDAGTEVAPGMMVGGIPGRVKVGMLPVKPAEDAEIDSLTVQRAVVQALQADERFTVFDEADLRAAAMKAGIAADQLIEKSSLLEINTILQAHNFLQVNVQPETGSDKILAQVALLSPQDEEIGSVQEMVDRGQAPLALNKPPAPPTPAVAEKTPVSSATVETPPPAVLPPSQPAVSPQRTQEKFWKSDILRMKAHKLAVGDLTGDGQNEVVITSQSEIEIYTHGVLGEKDSFRLIGKLEGFTSDSILNVDVADINQNGQAEIFLTTLQTISSDVQVFEYHDGRFREIWSTKGVVMRVLHRPGAEPLLIGQNTTSSLAFEFLSGKVAAYGWDGKNYTRQEALNIPGRMNIFGLALADVNADGVEESLWYDHDDRIQLFRNKALVWRSRSYEPYRMNVIRKGEEDDDDAVDRKARGRIELTKIKADNAMRLVLINNLRSFRVLQGLPMYNGSRFLIFRWNGEKFSEEFTSEEFDGYITDYVVTDIDQDEQQEIVLAMVLKGDNFFKTPQSQIVVYELE</sequence>
<dbReference type="AlphaFoldDB" id="A0A081CA43"/>
<gene>
    <name evidence="3" type="ORF">U27_01348</name>
</gene>
<keyword evidence="1" id="KW-0732">Signal</keyword>
<dbReference type="InterPro" id="IPR013517">
    <property type="entry name" value="FG-GAP"/>
</dbReference>
<keyword evidence="4" id="KW-1185">Reference proteome</keyword>
<protein>
    <submittedName>
        <fullName evidence="3">Integrin-like repeat protein</fullName>
    </submittedName>
</protein>
<feature type="compositionally biased region" description="Pro residues" evidence="2">
    <location>
        <begin position="281"/>
        <end position="291"/>
    </location>
</feature>
<accession>A0A081CA43</accession>
<organism evidence="3">
    <name type="scientific">Vecturithrix granuli</name>
    <dbReference type="NCBI Taxonomy" id="1499967"/>
    <lineage>
        <taxon>Bacteria</taxon>
        <taxon>Candidatus Moduliflexota</taxon>
        <taxon>Candidatus Vecturitrichia</taxon>
        <taxon>Candidatus Vecturitrichales</taxon>
        <taxon>Candidatus Vecturitrichaceae</taxon>
        <taxon>Candidatus Vecturithrix</taxon>
    </lineage>
</organism>
<name>A0A081CA43_VECG1</name>
<dbReference type="GO" id="GO:0007229">
    <property type="term" value="P:integrin-mediated signaling pathway"/>
    <property type="evidence" value="ECO:0007669"/>
    <property type="project" value="UniProtKB-KW"/>
</dbReference>
<evidence type="ECO:0000313" key="3">
    <source>
        <dbReference type="EMBL" id="GAK61448.1"/>
    </source>
</evidence>
<feature type="region of interest" description="Disordered" evidence="2">
    <location>
        <begin position="277"/>
        <end position="298"/>
    </location>
</feature>
<evidence type="ECO:0000256" key="1">
    <source>
        <dbReference type="ARBA" id="ARBA00022729"/>
    </source>
</evidence>
<dbReference type="SUPFAM" id="SSF69318">
    <property type="entry name" value="Integrin alpha N-terminal domain"/>
    <property type="match status" value="1"/>
</dbReference>
<proteinExistence type="predicted"/>
<dbReference type="HOGENOM" id="CLU_446063_0_0_0"/>
<dbReference type="InterPro" id="IPR028994">
    <property type="entry name" value="Integrin_alpha_N"/>
</dbReference>